<reference evidence="1 2" key="1">
    <citation type="submission" date="2020-02" db="EMBL/GenBank/DDBJ databases">
        <title>Draft genome sequence of Haematococcus lacustris strain NIES-144.</title>
        <authorList>
            <person name="Morimoto D."/>
            <person name="Nakagawa S."/>
            <person name="Yoshida T."/>
            <person name="Sawayama S."/>
        </authorList>
    </citation>
    <scope>NUCLEOTIDE SEQUENCE [LARGE SCALE GENOMIC DNA]</scope>
    <source>
        <strain evidence="1 2">NIES-144</strain>
    </source>
</reference>
<dbReference type="Proteomes" id="UP000485058">
    <property type="component" value="Unassembled WGS sequence"/>
</dbReference>
<dbReference type="EMBL" id="BLLF01000415">
    <property type="protein sequence ID" value="GFH11571.1"/>
    <property type="molecule type" value="Genomic_DNA"/>
</dbReference>
<dbReference type="SUPFAM" id="SSF50969">
    <property type="entry name" value="YVTN repeat-like/Quinoprotein amine dehydrogenase"/>
    <property type="match status" value="1"/>
</dbReference>
<name>A0A699YPS6_HAELA</name>
<gene>
    <name evidence="1" type="ORF">HaLaN_07090</name>
</gene>
<organism evidence="1 2">
    <name type="scientific">Haematococcus lacustris</name>
    <name type="common">Green alga</name>
    <name type="synonym">Haematococcus pluvialis</name>
    <dbReference type="NCBI Taxonomy" id="44745"/>
    <lineage>
        <taxon>Eukaryota</taxon>
        <taxon>Viridiplantae</taxon>
        <taxon>Chlorophyta</taxon>
        <taxon>core chlorophytes</taxon>
        <taxon>Chlorophyceae</taxon>
        <taxon>CS clade</taxon>
        <taxon>Chlamydomonadales</taxon>
        <taxon>Haematococcaceae</taxon>
        <taxon>Haematococcus</taxon>
    </lineage>
</organism>
<protein>
    <submittedName>
        <fullName evidence="1">Uncharacterized protein</fullName>
    </submittedName>
</protein>
<keyword evidence="2" id="KW-1185">Reference proteome</keyword>
<feature type="non-terminal residue" evidence="1">
    <location>
        <position position="1"/>
    </location>
</feature>
<dbReference type="AlphaFoldDB" id="A0A699YPS6"/>
<dbReference type="InterPro" id="IPR011044">
    <property type="entry name" value="Quino_amine_DH_bsu"/>
</dbReference>
<accession>A0A699YPS6</accession>
<evidence type="ECO:0000313" key="1">
    <source>
        <dbReference type="EMBL" id="GFH11571.1"/>
    </source>
</evidence>
<evidence type="ECO:0000313" key="2">
    <source>
        <dbReference type="Proteomes" id="UP000485058"/>
    </source>
</evidence>
<proteinExistence type="predicted"/>
<sequence length="229" mass="24557">MLRRGGGRGLGREALQDWLDFEPTAFAVASSGNILVTASGFIHMFDIKGKAVTSRVALPGPDTASYMECFNNCLIFTAADKMYTLDIDSFDRGHVKTLVSHVKPSGGLALFPTANKLLFISVHNSLCELDMESQECRVITESISLAGRLCSGTEKLALFISPTSTGSMHTYLMPCSMSTSGSMSTYGNPQHSALNADFCVNSSGDVLFFEQPGKGKLASLRKLPGLLPT</sequence>
<comment type="caution">
    <text evidence="1">The sequence shown here is derived from an EMBL/GenBank/DDBJ whole genome shotgun (WGS) entry which is preliminary data.</text>
</comment>